<dbReference type="InterPro" id="IPR050553">
    <property type="entry name" value="Thioredoxin_ResA/DsbE_sf"/>
</dbReference>
<dbReference type="PROSITE" id="PS51355">
    <property type="entry name" value="GLUTATHIONE_PEROXID_3"/>
    <property type="match status" value="1"/>
</dbReference>
<accession>A0A7T0G2C1</accession>
<evidence type="ECO:0000259" key="6">
    <source>
        <dbReference type="PROSITE" id="PS51352"/>
    </source>
</evidence>
<dbReference type="EMBL" id="CP048620">
    <property type="protein sequence ID" value="QPJ64170.1"/>
    <property type="molecule type" value="Genomic_DNA"/>
</dbReference>
<organism evidence="7 8">
    <name type="scientific">Candidatus Nitrohelix vancouverensis</name>
    <dbReference type="NCBI Taxonomy" id="2705534"/>
    <lineage>
        <taxon>Bacteria</taxon>
        <taxon>Pseudomonadati</taxon>
        <taxon>Nitrospinota/Tectimicrobiota group</taxon>
        <taxon>Nitrospinota</taxon>
        <taxon>Nitrospinia</taxon>
        <taxon>Nitrospinales</taxon>
        <taxon>Nitrospinaceae</taxon>
        <taxon>Candidatus Nitrohelix</taxon>
    </lineage>
</organism>
<comment type="similarity">
    <text evidence="1">Belongs to the glutathione peroxidase family.</text>
</comment>
<keyword evidence="4" id="KW-0676">Redox-active center</keyword>
<dbReference type="AlphaFoldDB" id="A0A7T0G2C1"/>
<dbReference type="PANTHER" id="PTHR42852:SF13">
    <property type="entry name" value="PROTEIN DIPZ"/>
    <property type="match status" value="1"/>
</dbReference>
<dbReference type="PANTHER" id="PTHR42852">
    <property type="entry name" value="THIOL:DISULFIDE INTERCHANGE PROTEIN DSBE"/>
    <property type="match status" value="1"/>
</dbReference>
<dbReference type="KEGG" id="nva:G3M78_01630"/>
<feature type="signal peptide" evidence="5">
    <location>
        <begin position="1"/>
        <end position="26"/>
    </location>
</feature>
<evidence type="ECO:0000256" key="5">
    <source>
        <dbReference type="SAM" id="SignalP"/>
    </source>
</evidence>
<keyword evidence="3" id="KW-0560">Oxidoreductase</keyword>
<evidence type="ECO:0000313" key="7">
    <source>
        <dbReference type="EMBL" id="QPJ64170.1"/>
    </source>
</evidence>
<dbReference type="GO" id="GO:0006979">
    <property type="term" value="P:response to oxidative stress"/>
    <property type="evidence" value="ECO:0007669"/>
    <property type="project" value="InterPro"/>
</dbReference>
<dbReference type="InterPro" id="IPR017937">
    <property type="entry name" value="Thioredoxin_CS"/>
</dbReference>
<evidence type="ECO:0000256" key="3">
    <source>
        <dbReference type="ARBA" id="ARBA00023002"/>
    </source>
</evidence>
<dbReference type="InterPro" id="IPR000889">
    <property type="entry name" value="Glutathione_peroxidase"/>
</dbReference>
<feature type="domain" description="Thioredoxin" evidence="6">
    <location>
        <begin position="27"/>
        <end position="168"/>
    </location>
</feature>
<keyword evidence="2" id="KW-0575">Peroxidase</keyword>
<dbReference type="Pfam" id="PF00578">
    <property type="entry name" value="AhpC-TSA"/>
    <property type="match status" value="1"/>
</dbReference>
<dbReference type="InterPro" id="IPR013766">
    <property type="entry name" value="Thioredoxin_domain"/>
</dbReference>
<dbReference type="SUPFAM" id="SSF52833">
    <property type="entry name" value="Thioredoxin-like"/>
    <property type="match status" value="1"/>
</dbReference>
<dbReference type="GO" id="GO:0004601">
    <property type="term" value="F:peroxidase activity"/>
    <property type="evidence" value="ECO:0007669"/>
    <property type="project" value="UniProtKB-KW"/>
</dbReference>
<evidence type="ECO:0000256" key="2">
    <source>
        <dbReference type="ARBA" id="ARBA00022559"/>
    </source>
</evidence>
<feature type="chain" id="PRO_5032906371" evidence="5">
    <location>
        <begin position="27"/>
        <end position="170"/>
    </location>
</feature>
<protein>
    <submittedName>
        <fullName evidence="7">TlpA family protein disulfide reductase</fullName>
    </submittedName>
</protein>
<dbReference type="InterPro" id="IPR000866">
    <property type="entry name" value="AhpC/TSA"/>
</dbReference>
<dbReference type="PROSITE" id="PS51352">
    <property type="entry name" value="THIOREDOXIN_2"/>
    <property type="match status" value="1"/>
</dbReference>
<proteinExistence type="inferred from homology"/>
<evidence type="ECO:0000256" key="1">
    <source>
        <dbReference type="ARBA" id="ARBA00006926"/>
    </source>
</evidence>
<sequence length="170" mass="19092">MNCIRSQIVSIVCALIFTLTCSVASAQEQDMIAPEFSLNSLDGRTISLEQYRGKYLLINFWATWCGPCRMEMPSLERLHQRFKNKGFEVLAISNDMFGARVVKPYIEANKLSFTVLLDQKMTVSSQYGVVSLPTTYLIDPQGKIIGALYGAENWDTPATLQYFETLLANG</sequence>
<dbReference type="Proteomes" id="UP000594464">
    <property type="component" value="Chromosome"/>
</dbReference>
<dbReference type="InterPro" id="IPR036249">
    <property type="entry name" value="Thioredoxin-like_sf"/>
</dbReference>
<gene>
    <name evidence="7" type="ORF">G3M78_01630</name>
</gene>
<reference evidence="8" key="1">
    <citation type="submission" date="2020-02" db="EMBL/GenBank/DDBJ databases">
        <title>Genomic and physiological characterization of two novel Nitrospinaceae genera.</title>
        <authorList>
            <person name="Mueller A.J."/>
            <person name="Jung M.-Y."/>
            <person name="Strachan C.R."/>
            <person name="Herbold C.W."/>
            <person name="Kirkegaard R.H."/>
            <person name="Daims H."/>
        </authorList>
    </citation>
    <scope>NUCLEOTIDE SEQUENCE [LARGE SCALE GENOMIC DNA]</scope>
</reference>
<evidence type="ECO:0000256" key="4">
    <source>
        <dbReference type="ARBA" id="ARBA00023284"/>
    </source>
</evidence>
<evidence type="ECO:0000313" key="8">
    <source>
        <dbReference type="Proteomes" id="UP000594464"/>
    </source>
</evidence>
<keyword evidence="5" id="KW-0732">Signal</keyword>
<dbReference type="Gene3D" id="3.40.30.10">
    <property type="entry name" value="Glutaredoxin"/>
    <property type="match status" value="1"/>
</dbReference>
<name>A0A7T0G2C1_9BACT</name>
<dbReference type="CDD" id="cd02966">
    <property type="entry name" value="TlpA_like_family"/>
    <property type="match status" value="1"/>
</dbReference>
<dbReference type="PROSITE" id="PS00194">
    <property type="entry name" value="THIOREDOXIN_1"/>
    <property type="match status" value="1"/>
</dbReference>